<dbReference type="Proteomes" id="UP000045840">
    <property type="component" value="Unassembled WGS sequence"/>
</dbReference>
<evidence type="ECO:0000313" key="2">
    <source>
        <dbReference type="EMBL" id="CRY69251.1"/>
    </source>
</evidence>
<reference evidence="2 3" key="2">
    <citation type="submission" date="2015-03" db="EMBL/GenBank/DDBJ databases">
        <authorList>
            <consortium name="Pathogen Informatics"/>
            <person name="Murphy D."/>
        </authorList>
    </citation>
    <scope>NUCLEOTIDE SEQUENCE [LARGE SCALE GENOMIC DNA]</scope>
    <source>
        <strain evidence="3">type strain: CIP110230</strain>
        <strain evidence="2">Type strain: CIP110230</strain>
    </source>
</reference>
<dbReference type="EMBL" id="CWJL01000039">
    <property type="protein sequence ID" value="CRY69251.1"/>
    <property type="molecule type" value="Genomic_DNA"/>
</dbReference>
<dbReference type="Gene3D" id="1.10.10.1190">
    <property type="entry name" value="Antirestriction protein ArdA, domain 3"/>
    <property type="match status" value="1"/>
</dbReference>
<gene>
    <name evidence="1" type="ORF">ERS008529_04675</name>
    <name evidence="2" type="ORF">ERS137968_04398</name>
</gene>
<accession>A0A0T9RLX2</accession>
<reference evidence="1" key="1">
    <citation type="submission" date="2015-03" db="EMBL/GenBank/DDBJ databases">
        <authorList>
            <person name="Murphy D."/>
        </authorList>
    </citation>
    <scope>NUCLEOTIDE SEQUENCE [LARGE SCALE GENOMIC DNA]</scope>
    <source>
        <strain evidence="1">A125KOH2</strain>
    </source>
</reference>
<dbReference type="AlphaFoldDB" id="A0A0T9RLX2"/>
<dbReference type="Proteomes" id="UP000044625">
    <property type="component" value="Unassembled WGS sequence"/>
</dbReference>
<dbReference type="InterPro" id="IPR009899">
    <property type="entry name" value="ArdA"/>
</dbReference>
<evidence type="ECO:0000313" key="4">
    <source>
        <dbReference type="Proteomes" id="UP000045840"/>
    </source>
</evidence>
<dbReference type="EMBL" id="CQAZ01000101">
    <property type="protein sequence ID" value="CNI68592.1"/>
    <property type="molecule type" value="Genomic_DNA"/>
</dbReference>
<name>A0A0T9RLX2_9GAMM</name>
<proteinExistence type="predicted"/>
<evidence type="ECO:0000313" key="1">
    <source>
        <dbReference type="EMBL" id="CNI68592.1"/>
    </source>
</evidence>
<dbReference type="Gene3D" id="3.10.20.480">
    <property type="entry name" value="Antirestriction protein ArdA, domain 1"/>
    <property type="match status" value="1"/>
</dbReference>
<dbReference type="Pfam" id="PF07275">
    <property type="entry name" value="ArdA"/>
    <property type="match status" value="1"/>
</dbReference>
<protein>
    <submittedName>
        <fullName evidence="1">Antirestriction protein</fullName>
    </submittedName>
</protein>
<dbReference type="InterPro" id="IPR041895">
    <property type="entry name" value="ArdA_dom1"/>
</dbReference>
<sequence length="166" mass="18838">MNTTSPAVYVGTYHKYNGGSIAGQWLDLTDFDSEADFYAACGEIHDDESQPEFMFQDWERIPSKHVSETNVNWAFIEAFIQAEAEGQIDAFVAWAEYTGKCDYDGFQGDYRGAAASEEDYAREFVDDCGLLSDVPEYIHNYFDFEAYARDLFSGELTFVDGYVFSV</sequence>
<organism evidence="1 4">
    <name type="scientific">Yersinia pekkanenii</name>
    <dbReference type="NCBI Taxonomy" id="1288385"/>
    <lineage>
        <taxon>Bacteria</taxon>
        <taxon>Pseudomonadati</taxon>
        <taxon>Pseudomonadota</taxon>
        <taxon>Gammaproteobacteria</taxon>
        <taxon>Enterobacterales</taxon>
        <taxon>Yersiniaceae</taxon>
        <taxon>Yersinia</taxon>
    </lineage>
</organism>
<evidence type="ECO:0000313" key="3">
    <source>
        <dbReference type="Proteomes" id="UP000044625"/>
    </source>
</evidence>
<keyword evidence="3" id="KW-1185">Reference proteome</keyword>
<reference evidence="4" key="3">
    <citation type="submission" date="2015-03" db="EMBL/GenBank/DDBJ databases">
        <authorList>
            <consortium name="Pathogen Informatics"/>
        </authorList>
    </citation>
    <scope>NUCLEOTIDE SEQUENCE [LARGE SCALE GENOMIC DNA]</scope>
    <source>
        <strain evidence="4">A125KOH2</strain>
    </source>
</reference>
<dbReference type="RefSeq" id="WP_012606368.1">
    <property type="nucleotide sequence ID" value="NZ_CAWMMU010000039.1"/>
</dbReference>
<dbReference type="STRING" id="1288385.ERS137968_04398"/>
<dbReference type="InterPro" id="IPR041893">
    <property type="entry name" value="ArdA_dom3"/>
</dbReference>